<organism evidence="1">
    <name type="scientific">Rhizophora mucronata</name>
    <name type="common">Asiatic mangrove</name>
    <dbReference type="NCBI Taxonomy" id="61149"/>
    <lineage>
        <taxon>Eukaryota</taxon>
        <taxon>Viridiplantae</taxon>
        <taxon>Streptophyta</taxon>
        <taxon>Embryophyta</taxon>
        <taxon>Tracheophyta</taxon>
        <taxon>Spermatophyta</taxon>
        <taxon>Magnoliopsida</taxon>
        <taxon>eudicotyledons</taxon>
        <taxon>Gunneridae</taxon>
        <taxon>Pentapetalae</taxon>
        <taxon>rosids</taxon>
        <taxon>fabids</taxon>
        <taxon>Malpighiales</taxon>
        <taxon>Rhizophoraceae</taxon>
        <taxon>Rhizophora</taxon>
    </lineage>
</organism>
<reference evidence="1" key="1">
    <citation type="submission" date="2018-02" db="EMBL/GenBank/DDBJ databases">
        <title>Rhizophora mucronata_Transcriptome.</title>
        <authorList>
            <person name="Meera S.P."/>
            <person name="Sreeshan A."/>
            <person name="Augustine A."/>
        </authorList>
    </citation>
    <scope>NUCLEOTIDE SEQUENCE</scope>
    <source>
        <tissue evidence="1">Leaf</tissue>
    </source>
</reference>
<protein>
    <submittedName>
        <fullName evidence="1">Uncharacterized protein</fullName>
    </submittedName>
</protein>
<dbReference type="EMBL" id="GGEC01091141">
    <property type="protein sequence ID" value="MBX71625.1"/>
    <property type="molecule type" value="Transcribed_RNA"/>
</dbReference>
<proteinExistence type="predicted"/>
<accession>A0A2P2QXE6</accession>
<evidence type="ECO:0000313" key="1">
    <source>
        <dbReference type="EMBL" id="MBX71625.1"/>
    </source>
</evidence>
<name>A0A2P2QXE6_RHIMU</name>
<dbReference type="AlphaFoldDB" id="A0A2P2QXE6"/>
<sequence>MRFKHETGPFVRSEMILNSIPDRLKIIRTSQVYVTSKRDDNAPKTKRLL</sequence>